<dbReference type="GO" id="GO:0009228">
    <property type="term" value="P:thiamine biosynthetic process"/>
    <property type="evidence" value="ECO:0007669"/>
    <property type="project" value="InterPro"/>
</dbReference>
<organism evidence="3 4">
    <name type="scientific">Desulfosporosinus fructosivorans</name>
    <dbReference type="NCBI Taxonomy" id="2018669"/>
    <lineage>
        <taxon>Bacteria</taxon>
        <taxon>Bacillati</taxon>
        <taxon>Bacillota</taxon>
        <taxon>Clostridia</taxon>
        <taxon>Eubacteriales</taxon>
        <taxon>Desulfitobacteriaceae</taxon>
        <taxon>Desulfosporosinus</taxon>
    </lineage>
</organism>
<sequence length="334" mass="37195">MKKLLAIFTISLLLLSGCGTGSTSPTPATTKPPTVVNLMLDWTPNTNHTGLFVAQEKGYFAREGLEVKFIQPSSSGNVEQLVAVGKADFGVSHQEQVTTARANDVPILSLAAIIQHNTSGFVSPTSKNILRAKDFEGKTYGGWGLPSEDAILKALMQKENADFSKLKMINIGESDQLTSLTKDIDLTWIFYGWTGKEAELRNQTLNMMWLKDVDPALDFYTPVVITNEKMIQSQPELTRQFMQAVSEGYQYAIKNPTEAAEILIKNAPEANPDLIRSSQAWLSPRYQADAAQWGIQKSEVWERYAKWLVERNLLPKMIDPSKAYTNEFLPEANS</sequence>
<name>A0A4Z0RB96_9FIRM</name>
<protein>
    <submittedName>
        <fullName evidence="3">ABC transporter substrate-binding protein</fullName>
    </submittedName>
</protein>
<dbReference type="RefSeq" id="WP_135545031.1">
    <property type="nucleotide sequence ID" value="NZ_SPQQ01000001.1"/>
</dbReference>
<dbReference type="PANTHER" id="PTHR31528:SF3">
    <property type="entry name" value="THIAMINE BIOSYNTHESIS PROTEIN HI_0357-RELATED"/>
    <property type="match status" value="1"/>
</dbReference>
<dbReference type="Pfam" id="PF09084">
    <property type="entry name" value="NMT1"/>
    <property type="match status" value="1"/>
</dbReference>
<evidence type="ECO:0000259" key="2">
    <source>
        <dbReference type="Pfam" id="PF09084"/>
    </source>
</evidence>
<keyword evidence="4" id="KW-1185">Reference proteome</keyword>
<evidence type="ECO:0000313" key="4">
    <source>
        <dbReference type="Proteomes" id="UP000298460"/>
    </source>
</evidence>
<dbReference type="InterPro" id="IPR015168">
    <property type="entry name" value="SsuA/THI5"/>
</dbReference>
<dbReference type="Gene3D" id="3.40.190.10">
    <property type="entry name" value="Periplasmic binding protein-like II"/>
    <property type="match status" value="2"/>
</dbReference>
<dbReference type="PANTHER" id="PTHR31528">
    <property type="entry name" value="4-AMINO-5-HYDROXYMETHYL-2-METHYLPYRIMIDINE PHOSPHATE SYNTHASE THI11-RELATED"/>
    <property type="match status" value="1"/>
</dbReference>
<dbReference type="AlphaFoldDB" id="A0A4Z0RB96"/>
<reference evidence="3 4" key="1">
    <citation type="submission" date="2019-03" db="EMBL/GenBank/DDBJ databases">
        <title>Draft Genome Sequence of Desulfosporosinus fructosivorans Strain 63.6F, Isolated from Marine Sediment in the Baltic Sea.</title>
        <authorList>
            <person name="Hausmann B."/>
            <person name="Vandieken V."/>
            <person name="Pjevac P."/>
            <person name="Schreck K."/>
            <person name="Herbold C.W."/>
            <person name="Loy A."/>
        </authorList>
    </citation>
    <scope>NUCLEOTIDE SEQUENCE [LARGE SCALE GENOMIC DNA]</scope>
    <source>
        <strain evidence="3 4">63.6F</strain>
    </source>
</reference>
<feature type="domain" description="SsuA/THI5-like" evidence="2">
    <location>
        <begin position="45"/>
        <end position="259"/>
    </location>
</feature>
<keyword evidence="1" id="KW-0732">Signal</keyword>
<dbReference type="SUPFAM" id="SSF53850">
    <property type="entry name" value="Periplasmic binding protein-like II"/>
    <property type="match status" value="1"/>
</dbReference>
<accession>A0A4Z0RB96</accession>
<gene>
    <name evidence="3" type="ORF">E4K67_03745</name>
</gene>
<comment type="caution">
    <text evidence="3">The sequence shown here is derived from an EMBL/GenBank/DDBJ whole genome shotgun (WGS) entry which is preliminary data.</text>
</comment>
<evidence type="ECO:0000313" key="3">
    <source>
        <dbReference type="EMBL" id="TGE40098.1"/>
    </source>
</evidence>
<feature type="chain" id="PRO_5038428438" evidence="1">
    <location>
        <begin position="22"/>
        <end position="334"/>
    </location>
</feature>
<feature type="signal peptide" evidence="1">
    <location>
        <begin position="1"/>
        <end position="21"/>
    </location>
</feature>
<proteinExistence type="predicted"/>
<dbReference type="PROSITE" id="PS51257">
    <property type="entry name" value="PROKAR_LIPOPROTEIN"/>
    <property type="match status" value="1"/>
</dbReference>
<dbReference type="Proteomes" id="UP000298460">
    <property type="component" value="Unassembled WGS sequence"/>
</dbReference>
<dbReference type="EMBL" id="SPQQ01000001">
    <property type="protein sequence ID" value="TGE40098.1"/>
    <property type="molecule type" value="Genomic_DNA"/>
</dbReference>
<dbReference type="InterPro" id="IPR027939">
    <property type="entry name" value="NMT1/THI5"/>
</dbReference>
<dbReference type="OrthoDB" id="9815602at2"/>
<evidence type="ECO:0000256" key="1">
    <source>
        <dbReference type="SAM" id="SignalP"/>
    </source>
</evidence>